<dbReference type="NCBIfam" id="TIGR02937">
    <property type="entry name" value="sigma70-ECF"/>
    <property type="match status" value="1"/>
</dbReference>
<dbReference type="Gene3D" id="1.10.10.10">
    <property type="entry name" value="Winged helix-like DNA-binding domain superfamily/Winged helix DNA-binding domain"/>
    <property type="match status" value="2"/>
</dbReference>
<evidence type="ECO:0000256" key="5">
    <source>
        <dbReference type="ARBA" id="ARBA00023163"/>
    </source>
</evidence>
<dbReference type="InterPro" id="IPR014284">
    <property type="entry name" value="RNA_pol_sigma-70_dom"/>
</dbReference>
<dbReference type="InterPro" id="IPR009042">
    <property type="entry name" value="RNA_pol_sigma70_r1_2"/>
</dbReference>
<dbReference type="PANTHER" id="PTHR30603">
    <property type="entry name" value="RNA POLYMERASE SIGMA FACTOR RPO"/>
    <property type="match status" value="1"/>
</dbReference>
<dbReference type="PRINTS" id="PR00046">
    <property type="entry name" value="SIGMA70FCT"/>
</dbReference>
<comment type="function">
    <text evidence="6">Sigma factors are initiation factors that promote the attachment of RNA polymerase to specific initiation sites and are then released. This sigma factor is the primary sigma factor during exponential growth.</text>
</comment>
<dbReference type="InterPro" id="IPR007630">
    <property type="entry name" value="RNA_pol_sigma70_r4"/>
</dbReference>
<dbReference type="InterPro" id="IPR013324">
    <property type="entry name" value="RNA_pol_sigma_r3/r4-like"/>
</dbReference>
<evidence type="ECO:0000259" key="9">
    <source>
        <dbReference type="PROSITE" id="PS00716"/>
    </source>
</evidence>
<keyword evidence="3 6" id="KW-0731">Sigma factor</keyword>
<name>A0A246JQU3_9SPHN</name>
<dbReference type="InterPro" id="IPR000943">
    <property type="entry name" value="RNA_pol_sigma70"/>
</dbReference>
<dbReference type="AlphaFoldDB" id="A0A246JQU3"/>
<keyword evidence="5 6" id="KW-0804">Transcription</keyword>
<dbReference type="NCBIfam" id="NF004208">
    <property type="entry name" value="PRK05658.1"/>
    <property type="match status" value="1"/>
</dbReference>
<feature type="region of interest" description="Sigma-70 factor domain-4" evidence="6">
    <location>
        <begin position="610"/>
        <end position="663"/>
    </location>
</feature>
<evidence type="ECO:0000256" key="1">
    <source>
        <dbReference type="ARBA" id="ARBA00022490"/>
    </source>
</evidence>
<comment type="subunit">
    <text evidence="6">Interacts transiently with the RNA polymerase catalytic core.</text>
</comment>
<evidence type="ECO:0000313" key="10">
    <source>
        <dbReference type="EMBL" id="OWQ95338.1"/>
    </source>
</evidence>
<feature type="region of interest" description="Disordered" evidence="7">
    <location>
        <begin position="81"/>
        <end position="103"/>
    </location>
</feature>
<comment type="caution">
    <text evidence="10">The sequence shown here is derived from an EMBL/GenBank/DDBJ whole genome shotgun (WGS) entry which is preliminary data.</text>
</comment>
<dbReference type="Pfam" id="PF00140">
    <property type="entry name" value="Sigma70_r1_2"/>
    <property type="match status" value="1"/>
</dbReference>
<dbReference type="InterPro" id="IPR012760">
    <property type="entry name" value="RNA_pol_sigma_RpoD_C"/>
</dbReference>
<dbReference type="EMBL" id="NISJ01000007">
    <property type="protein sequence ID" value="OWQ95338.1"/>
    <property type="molecule type" value="Genomic_DNA"/>
</dbReference>
<keyword evidence="2 6" id="KW-0805">Transcription regulation</keyword>
<keyword evidence="1 6" id="KW-0963">Cytoplasm</keyword>
<evidence type="ECO:0000256" key="7">
    <source>
        <dbReference type="SAM" id="MobiDB-lite"/>
    </source>
</evidence>
<feature type="domain" description="RNA polymerase sigma-70" evidence="9">
    <location>
        <begin position="635"/>
        <end position="661"/>
    </location>
</feature>
<dbReference type="SUPFAM" id="SSF88659">
    <property type="entry name" value="Sigma3 and sigma4 domains of RNA polymerase sigma factors"/>
    <property type="match status" value="2"/>
</dbReference>
<feature type="short sequence motif" description="Interaction with polymerase core subunit RpoC" evidence="6">
    <location>
        <begin position="466"/>
        <end position="469"/>
    </location>
</feature>
<dbReference type="Gene3D" id="1.10.220.120">
    <property type="entry name" value="Sigma-70 factor, region 1.1"/>
    <property type="match status" value="1"/>
</dbReference>
<dbReference type="GO" id="GO:0006352">
    <property type="term" value="P:DNA-templated transcription initiation"/>
    <property type="evidence" value="ECO:0007669"/>
    <property type="project" value="UniProtKB-UniRule"/>
</dbReference>
<keyword evidence="4 6" id="KW-0238">DNA-binding</keyword>
<feature type="DNA-binding region" description="H-T-H motif" evidence="6">
    <location>
        <begin position="636"/>
        <end position="655"/>
    </location>
</feature>
<dbReference type="InterPro" id="IPR042189">
    <property type="entry name" value="RNA_pol_sigma_70_r1_1_sf"/>
</dbReference>
<dbReference type="FunFam" id="1.10.10.10:FF:000002">
    <property type="entry name" value="RNA polymerase sigma factor SigA"/>
    <property type="match status" value="1"/>
</dbReference>
<reference evidence="10 11" key="1">
    <citation type="journal article" date="2002" name="Int. J. Syst. Evol. Microbiol.">
        <title>Sphingopyxis witflariensis sp. nov., isolated from activated sludge.</title>
        <authorList>
            <person name="Kampfer P."/>
            <person name="Witzenberger R."/>
            <person name="Denner E.B."/>
            <person name="Busse H.J."/>
            <person name="Neef A."/>
        </authorList>
    </citation>
    <scope>NUCLEOTIDE SEQUENCE [LARGE SCALE GENOMIC DNA]</scope>
    <source>
        <strain evidence="10 11">DSM 14551</strain>
    </source>
</reference>
<evidence type="ECO:0000256" key="2">
    <source>
        <dbReference type="ARBA" id="ARBA00023015"/>
    </source>
</evidence>
<dbReference type="NCBIfam" id="TIGR02393">
    <property type="entry name" value="RpoD_Cterm"/>
    <property type="match status" value="1"/>
</dbReference>
<proteinExistence type="inferred from homology"/>
<evidence type="ECO:0000256" key="3">
    <source>
        <dbReference type="ARBA" id="ARBA00023082"/>
    </source>
</evidence>
<feature type="compositionally biased region" description="Acidic residues" evidence="7">
    <location>
        <begin position="81"/>
        <end position="95"/>
    </location>
</feature>
<dbReference type="HAMAP" id="MF_00963">
    <property type="entry name" value="Sigma70_RpoD_SigA"/>
    <property type="match status" value="1"/>
</dbReference>
<dbReference type="InterPro" id="IPR013325">
    <property type="entry name" value="RNA_pol_sigma_r2"/>
</dbReference>
<evidence type="ECO:0000256" key="6">
    <source>
        <dbReference type="HAMAP-Rule" id="MF_00963"/>
    </source>
</evidence>
<dbReference type="Proteomes" id="UP000197097">
    <property type="component" value="Unassembled WGS sequence"/>
</dbReference>
<feature type="region of interest" description="Disordered" evidence="7">
    <location>
        <begin position="200"/>
        <end position="257"/>
    </location>
</feature>
<comment type="similarity">
    <text evidence="6">Belongs to the sigma-70 factor family. RpoD/SigA subfamily.</text>
</comment>
<evidence type="ECO:0000259" key="8">
    <source>
        <dbReference type="PROSITE" id="PS00715"/>
    </source>
</evidence>
<evidence type="ECO:0000313" key="11">
    <source>
        <dbReference type="Proteomes" id="UP000197097"/>
    </source>
</evidence>
<organism evidence="10 11">
    <name type="scientific">Sphingopyxis witflariensis</name>
    <dbReference type="NCBI Taxonomy" id="173675"/>
    <lineage>
        <taxon>Bacteria</taxon>
        <taxon>Pseudomonadati</taxon>
        <taxon>Pseudomonadota</taxon>
        <taxon>Alphaproteobacteria</taxon>
        <taxon>Sphingomonadales</taxon>
        <taxon>Sphingomonadaceae</taxon>
        <taxon>Sphingopyxis</taxon>
    </lineage>
</organism>
<feature type="region of interest" description="Sigma-70 factor domain-3" evidence="6">
    <location>
        <begin position="521"/>
        <end position="597"/>
    </location>
</feature>
<dbReference type="OrthoDB" id="9809557at2"/>
<dbReference type="InterPro" id="IPR028630">
    <property type="entry name" value="Sigma70_RpoD"/>
</dbReference>
<dbReference type="PROSITE" id="PS00715">
    <property type="entry name" value="SIGMA70_1"/>
    <property type="match status" value="1"/>
</dbReference>
<dbReference type="CDD" id="cd06171">
    <property type="entry name" value="Sigma70_r4"/>
    <property type="match status" value="1"/>
</dbReference>
<dbReference type="Pfam" id="PF04539">
    <property type="entry name" value="Sigma70_r3"/>
    <property type="match status" value="1"/>
</dbReference>
<dbReference type="FunFam" id="1.10.10.10:FF:000004">
    <property type="entry name" value="RNA polymerase sigma factor SigA"/>
    <property type="match status" value="1"/>
</dbReference>
<dbReference type="InterPro" id="IPR050239">
    <property type="entry name" value="Sigma-70_RNA_pol_init_factors"/>
</dbReference>
<dbReference type="GO" id="GO:0016987">
    <property type="term" value="F:sigma factor activity"/>
    <property type="evidence" value="ECO:0007669"/>
    <property type="project" value="UniProtKB-UniRule"/>
</dbReference>
<sequence>MASKQEADTDTDVEVDADSPLIDLNEADVKKLIARGKKRGYLTYDELNAALPQDQMSSEQIEDIMSAISDMGINIVESDEDVQEEADAETDDEVDVSAGTGSVSNPAIEKKKEVVDRTDDPVRMYLREMGAVELLSREGEIAIAKRIEAGRDTMILGLCESPLTFNAIIEWSNALNNGDMQLREIVDLEAMLVKDPAPESLEAAEEDNGEISEKTAGVSFKDEDEVEDEPEADGDDEDGEGAKKRENFEEEEEDNTLSLAAMEELLKPEALEKFANITKSFKAFSKLQDARLEALSSGGEFPAASEKKYHKLREELTTQVENVQFHNTKIEYLVDQLYSYNRRLTALGGQMLRLAERHKVPRKSFLDNYVGRELEENWIDGVKSIDKKWAAFAENEAGAVDRIRIEISEIAQAAGMSLTEFRRVVNMVQKGEREARIAKKEMVEANLRLVISIAKKYTNRGLQFLDLIQEGNIGLMKAVDKFEYRRGYKFSTYATWWIRQAITRSIADQARTIRIPVHMIETINKLVRCSRQFLHESGREPTPEEMAERLSMPLEKVRKVMKIAKEPISLETPIGDEEDSHLGDFIEDKNAVIPVDAAVQSNLKETVTRVLASLTPREERVLRMRFGIGMNTDHTLEEVGQQFSVTRERIRQIEAKALRKLKHPSRSRKMRSFLDQ</sequence>
<feature type="region of interest" description="Sigma-70 factor domain-2" evidence="6">
    <location>
        <begin position="442"/>
        <end position="512"/>
    </location>
</feature>
<dbReference type="GO" id="GO:0005737">
    <property type="term" value="C:cytoplasm"/>
    <property type="evidence" value="ECO:0007669"/>
    <property type="project" value="UniProtKB-SubCell"/>
</dbReference>
<dbReference type="Gene3D" id="1.10.601.10">
    <property type="entry name" value="RNA Polymerase Primary Sigma Factor"/>
    <property type="match status" value="1"/>
</dbReference>
<feature type="domain" description="RNA polymerase sigma-70" evidence="8">
    <location>
        <begin position="466"/>
        <end position="479"/>
    </location>
</feature>
<dbReference type="PANTHER" id="PTHR30603:SF60">
    <property type="entry name" value="RNA POLYMERASE SIGMA FACTOR RPOD"/>
    <property type="match status" value="1"/>
</dbReference>
<dbReference type="InterPro" id="IPR007624">
    <property type="entry name" value="RNA_pol_sigma70_r3"/>
</dbReference>
<dbReference type="PROSITE" id="PS00716">
    <property type="entry name" value="SIGMA70_2"/>
    <property type="match status" value="1"/>
</dbReference>
<keyword evidence="11" id="KW-1185">Reference proteome</keyword>
<evidence type="ECO:0000256" key="4">
    <source>
        <dbReference type="ARBA" id="ARBA00023125"/>
    </source>
</evidence>
<dbReference type="InterPro" id="IPR007631">
    <property type="entry name" value="RNA_pol_sigma_70_non-ess"/>
</dbReference>
<dbReference type="RefSeq" id="WP_088473298.1">
    <property type="nucleotide sequence ID" value="NZ_NISJ01000007.1"/>
</dbReference>
<dbReference type="SUPFAM" id="SSF88946">
    <property type="entry name" value="Sigma2 domain of RNA polymerase sigma factors"/>
    <property type="match status" value="1"/>
</dbReference>
<dbReference type="Pfam" id="PF03979">
    <property type="entry name" value="Sigma70_r1_1"/>
    <property type="match status" value="1"/>
</dbReference>
<accession>A0A246JQU3</accession>
<dbReference type="Pfam" id="PF04546">
    <property type="entry name" value="Sigma70_ner"/>
    <property type="match status" value="1"/>
</dbReference>
<dbReference type="FunFam" id="1.10.601.10:FF:000001">
    <property type="entry name" value="RNA polymerase sigma factor SigA"/>
    <property type="match status" value="1"/>
</dbReference>
<gene>
    <name evidence="6" type="primary">rpoD</name>
    <name evidence="10" type="ORF">CDQ91_13710</name>
</gene>
<protein>
    <recommendedName>
        <fullName evidence="6">RNA polymerase sigma factor RpoD</fullName>
    </recommendedName>
    <alternativeName>
        <fullName evidence="6">Sigma-70</fullName>
    </alternativeName>
</protein>
<dbReference type="Pfam" id="PF04545">
    <property type="entry name" value="Sigma70_r4"/>
    <property type="match status" value="1"/>
</dbReference>
<dbReference type="InterPro" id="IPR007127">
    <property type="entry name" value="RNA_pol_sigma_70_r1_1"/>
</dbReference>
<dbReference type="InterPro" id="IPR036388">
    <property type="entry name" value="WH-like_DNA-bd_sf"/>
</dbReference>
<dbReference type="Pfam" id="PF04542">
    <property type="entry name" value="Sigma70_r2"/>
    <property type="match status" value="1"/>
</dbReference>
<feature type="compositionally biased region" description="Acidic residues" evidence="7">
    <location>
        <begin position="222"/>
        <end position="239"/>
    </location>
</feature>
<dbReference type="GO" id="GO:0003677">
    <property type="term" value="F:DNA binding"/>
    <property type="evidence" value="ECO:0007669"/>
    <property type="project" value="UniProtKB-UniRule"/>
</dbReference>
<dbReference type="InterPro" id="IPR007627">
    <property type="entry name" value="RNA_pol_sigma70_r2"/>
</dbReference>
<comment type="subcellular location">
    <subcellularLocation>
        <location evidence="6">Cytoplasm</location>
    </subcellularLocation>
</comment>